<dbReference type="Proteomes" id="UP000245695">
    <property type="component" value="Chromosome 1"/>
</dbReference>
<feature type="transmembrane region" description="Helical" evidence="6">
    <location>
        <begin position="101"/>
        <end position="118"/>
    </location>
</feature>
<dbReference type="InterPro" id="IPR036890">
    <property type="entry name" value="HATPase_C_sf"/>
</dbReference>
<evidence type="ECO:0000256" key="5">
    <source>
        <dbReference type="ARBA" id="ARBA00023012"/>
    </source>
</evidence>
<dbReference type="PANTHER" id="PTHR43711:SF26">
    <property type="entry name" value="SENSOR HISTIDINE KINASE RCSC"/>
    <property type="match status" value="1"/>
</dbReference>
<keyword evidence="6" id="KW-0812">Transmembrane</keyword>
<dbReference type="Gene3D" id="3.30.450.20">
    <property type="entry name" value="PAS domain"/>
    <property type="match status" value="1"/>
</dbReference>
<dbReference type="InterPro" id="IPR005467">
    <property type="entry name" value="His_kinase_dom"/>
</dbReference>
<evidence type="ECO:0000256" key="4">
    <source>
        <dbReference type="ARBA" id="ARBA00022777"/>
    </source>
</evidence>
<evidence type="ECO:0000256" key="1">
    <source>
        <dbReference type="ARBA" id="ARBA00000085"/>
    </source>
</evidence>
<feature type="domain" description="Histidine kinase" evidence="7">
    <location>
        <begin position="573"/>
        <end position="783"/>
    </location>
</feature>
<gene>
    <name evidence="8" type="ORF">FRIFI_2139</name>
</gene>
<keyword evidence="4" id="KW-0418">Kinase</keyword>
<dbReference type="Pfam" id="PF00512">
    <property type="entry name" value="HisKA"/>
    <property type="match status" value="1"/>
</dbReference>
<evidence type="ECO:0000313" key="9">
    <source>
        <dbReference type="Proteomes" id="UP000245695"/>
    </source>
</evidence>
<accession>A0A2P2BTG6</accession>
<dbReference type="EMBL" id="LN650648">
    <property type="protein sequence ID" value="CEI73667.1"/>
    <property type="molecule type" value="Genomic_DNA"/>
</dbReference>
<dbReference type="Gene3D" id="3.30.565.10">
    <property type="entry name" value="Histidine kinase-like ATPase, C-terminal domain"/>
    <property type="match status" value="1"/>
</dbReference>
<evidence type="ECO:0000256" key="6">
    <source>
        <dbReference type="SAM" id="Phobius"/>
    </source>
</evidence>
<evidence type="ECO:0000256" key="3">
    <source>
        <dbReference type="ARBA" id="ARBA00022679"/>
    </source>
</evidence>
<comment type="catalytic activity">
    <reaction evidence="1">
        <text>ATP + protein L-histidine = ADP + protein N-phospho-L-histidine.</text>
        <dbReference type="EC" id="2.7.13.3"/>
    </reaction>
</comment>
<dbReference type="InterPro" id="IPR036097">
    <property type="entry name" value="HisK_dim/P_sf"/>
</dbReference>
<feature type="transmembrane region" description="Helical" evidence="6">
    <location>
        <begin position="79"/>
        <end position="95"/>
    </location>
</feature>
<feature type="transmembrane region" description="Helical" evidence="6">
    <location>
        <begin position="6"/>
        <end position="26"/>
    </location>
</feature>
<dbReference type="InterPro" id="IPR003661">
    <property type="entry name" value="HisK_dim/P_dom"/>
</dbReference>
<name>A0A2P2BTG6_9FIRM</name>
<dbReference type="RefSeq" id="WP_166505835.1">
    <property type="nucleotide sequence ID" value="NZ_LN650648.1"/>
</dbReference>
<evidence type="ECO:0000313" key="8">
    <source>
        <dbReference type="EMBL" id="CEI73667.1"/>
    </source>
</evidence>
<keyword evidence="5" id="KW-0902">Two-component regulatory system</keyword>
<dbReference type="Gene3D" id="1.10.287.130">
    <property type="match status" value="1"/>
</dbReference>
<dbReference type="AlphaFoldDB" id="A0A2P2BTG6"/>
<dbReference type="PANTHER" id="PTHR43711">
    <property type="entry name" value="TWO-COMPONENT HISTIDINE KINASE"/>
    <property type="match status" value="1"/>
</dbReference>
<protein>
    <recommendedName>
        <fullName evidence="2">histidine kinase</fullName>
        <ecNumber evidence="2">2.7.13.3</ecNumber>
    </recommendedName>
</protein>
<reference evidence="8 9" key="1">
    <citation type="submission" date="2014-09" db="EMBL/GenBank/DDBJ databases">
        <authorList>
            <person name="Hornung B.V."/>
        </authorList>
    </citation>
    <scope>NUCLEOTIDE SEQUENCE [LARGE SCALE GENOMIC DNA]</scope>
    <source>
        <strain evidence="8 9">FRIFI</strain>
    </source>
</reference>
<sequence>MHKYINILTVSILLAMLYVVYSKYILHKSKKDIIVLSMIVVIIISKAKDISQGSLSNFYMIAQVLILISVCENNINKKINNLIFISFILLLTTLIDNKIGLYNILVTGFISTMIFYEIIKLTRRKSISKITVIFITFIYSSILLSLLVEKENVLLYRSIIDIIVYLYMFKNIVNSYIIIEHNRVWKKKKMFKKGNKNISLYNKKLEQNKYITAKLEKNLENKKELIKEIVGEEDRCIFIIDSNGCILSKDDNFLRIWNKYKVHKEKLTIDEFLRDNIKDKLNFINSIEKTKKHSTEIKSDIKSKDGRFFKVTFTPIKFNKNESIICSFKDITYNKQNEIKTDENNIKYEKIIETIPYNILITDNNNILYNSKDNGIDFNEKEIKRIVLEDSITGEICYSSMGKNSYMNIDRTSFKDGDTHKNLVVIKDITEYKESIEKLKLSKEKYKTFVNIIPEGIYLADYRQKNIIYKNVAFTEISRNLNLEEEDILLNNDILISSNKNNEEVVFKRKDVLTCKGEELNLEVGKKLIEINNEIKEIGIVRDITESVNIENIEREIEAKKIANKIKTEFFVNMSHELKTPLNVISSSIQLIEYIYKDKIEKEISKELNNSISIIKKNSYMLMNLINNVIDLAKLESEFHETNVNCYNIVTLIEETCEEFNKYLLENDINIVFDTSEEEIVSRVDDDDIERVILTLLSIVIRYSCSNSTIYVDLDRKGNKTNISIRNKDKYNHYKYINDKYKSAIDIGFKVTENILELYNGDISVNRNNRNGIEINLNIESDLDICEYKERGSKKSENFIYTEYLRMCNF</sequence>
<dbReference type="InterPro" id="IPR050736">
    <property type="entry name" value="Sensor_HK_Regulatory"/>
</dbReference>
<dbReference type="SUPFAM" id="SSF55874">
    <property type="entry name" value="ATPase domain of HSP90 chaperone/DNA topoisomerase II/histidine kinase"/>
    <property type="match status" value="1"/>
</dbReference>
<keyword evidence="6" id="KW-0472">Membrane</keyword>
<evidence type="ECO:0000256" key="2">
    <source>
        <dbReference type="ARBA" id="ARBA00012438"/>
    </source>
</evidence>
<keyword evidence="9" id="KW-1185">Reference proteome</keyword>
<proteinExistence type="predicted"/>
<dbReference type="SMART" id="SM00388">
    <property type="entry name" value="HisKA"/>
    <property type="match status" value="1"/>
</dbReference>
<keyword evidence="6" id="KW-1133">Transmembrane helix</keyword>
<organism evidence="8 9">
    <name type="scientific">Romboutsia hominis</name>
    <dbReference type="NCBI Taxonomy" id="1507512"/>
    <lineage>
        <taxon>Bacteria</taxon>
        <taxon>Bacillati</taxon>
        <taxon>Bacillota</taxon>
        <taxon>Clostridia</taxon>
        <taxon>Peptostreptococcales</taxon>
        <taxon>Peptostreptococcaceae</taxon>
        <taxon>Romboutsia</taxon>
    </lineage>
</organism>
<dbReference type="CDD" id="cd00082">
    <property type="entry name" value="HisKA"/>
    <property type="match status" value="1"/>
</dbReference>
<dbReference type="KEGG" id="rhom:FRIFI_2139"/>
<dbReference type="EC" id="2.7.13.3" evidence="2"/>
<dbReference type="SUPFAM" id="SSF47384">
    <property type="entry name" value="Homodimeric domain of signal transducing histidine kinase"/>
    <property type="match status" value="1"/>
</dbReference>
<dbReference type="PROSITE" id="PS50109">
    <property type="entry name" value="HIS_KIN"/>
    <property type="match status" value="1"/>
</dbReference>
<dbReference type="SUPFAM" id="SSF55785">
    <property type="entry name" value="PYP-like sensor domain (PAS domain)"/>
    <property type="match status" value="1"/>
</dbReference>
<feature type="transmembrane region" description="Helical" evidence="6">
    <location>
        <begin position="130"/>
        <end position="148"/>
    </location>
</feature>
<evidence type="ECO:0000259" key="7">
    <source>
        <dbReference type="PROSITE" id="PS50109"/>
    </source>
</evidence>
<dbReference type="InterPro" id="IPR035965">
    <property type="entry name" value="PAS-like_dom_sf"/>
</dbReference>
<dbReference type="GO" id="GO:0000155">
    <property type="term" value="F:phosphorelay sensor kinase activity"/>
    <property type="evidence" value="ECO:0007669"/>
    <property type="project" value="InterPro"/>
</dbReference>
<keyword evidence="3 8" id="KW-0808">Transferase</keyword>